<evidence type="ECO:0008006" key="3">
    <source>
        <dbReference type="Google" id="ProtNLM"/>
    </source>
</evidence>
<comment type="caution">
    <text evidence="1">The sequence shown here is derived from an EMBL/GenBank/DDBJ whole genome shotgun (WGS) entry which is preliminary data.</text>
</comment>
<sequence length="88" mass="9713">MDWKKVAGPSAGVPPWVRARVLPPQQEPVPVQPSICFLGHPVAGQLAVSDESTAVRWFEPSEVVDLPMVESIRKRVDDWRSGAMPALR</sequence>
<evidence type="ECO:0000313" key="1">
    <source>
        <dbReference type="EMBL" id="GAA4802037.1"/>
    </source>
</evidence>
<dbReference type="Proteomes" id="UP001501265">
    <property type="component" value="Unassembled WGS sequence"/>
</dbReference>
<organism evidence="1 2">
    <name type="scientific">Streptomyces ziwulingensis</name>
    <dbReference type="NCBI Taxonomy" id="1045501"/>
    <lineage>
        <taxon>Bacteria</taxon>
        <taxon>Bacillati</taxon>
        <taxon>Actinomycetota</taxon>
        <taxon>Actinomycetes</taxon>
        <taxon>Kitasatosporales</taxon>
        <taxon>Streptomycetaceae</taxon>
        <taxon>Streptomyces</taxon>
    </lineage>
</organism>
<protein>
    <recommendedName>
        <fullName evidence="3">NUDIX hydrolase</fullName>
    </recommendedName>
</protein>
<evidence type="ECO:0000313" key="2">
    <source>
        <dbReference type="Proteomes" id="UP001501265"/>
    </source>
</evidence>
<gene>
    <name evidence="1" type="ORF">GCM10023220_33730</name>
</gene>
<dbReference type="InterPro" id="IPR015797">
    <property type="entry name" value="NUDIX_hydrolase-like_dom_sf"/>
</dbReference>
<keyword evidence="2" id="KW-1185">Reference proteome</keyword>
<dbReference type="SUPFAM" id="SSF55811">
    <property type="entry name" value="Nudix"/>
    <property type="match status" value="1"/>
</dbReference>
<dbReference type="RefSeq" id="WP_345620503.1">
    <property type="nucleotide sequence ID" value="NZ_BAABIG010000027.1"/>
</dbReference>
<name>A0ABP9BYQ2_9ACTN</name>
<accession>A0ABP9BYQ2</accession>
<dbReference type="EMBL" id="BAABIG010000027">
    <property type="protein sequence ID" value="GAA4802037.1"/>
    <property type="molecule type" value="Genomic_DNA"/>
</dbReference>
<proteinExistence type="predicted"/>
<reference evidence="2" key="1">
    <citation type="journal article" date="2019" name="Int. J. Syst. Evol. Microbiol.">
        <title>The Global Catalogue of Microorganisms (GCM) 10K type strain sequencing project: providing services to taxonomists for standard genome sequencing and annotation.</title>
        <authorList>
            <consortium name="The Broad Institute Genomics Platform"/>
            <consortium name="The Broad Institute Genome Sequencing Center for Infectious Disease"/>
            <person name="Wu L."/>
            <person name="Ma J."/>
        </authorList>
    </citation>
    <scope>NUCLEOTIDE SEQUENCE [LARGE SCALE GENOMIC DNA]</scope>
    <source>
        <strain evidence="2">JCM 18081</strain>
    </source>
</reference>